<protein>
    <submittedName>
        <fullName evidence="7">IS1249 family transposase</fullName>
    </submittedName>
</protein>
<keyword evidence="4" id="KW-0238">DNA-binding</keyword>
<evidence type="ECO:0000313" key="7">
    <source>
        <dbReference type="EMBL" id="HJF17593.1"/>
    </source>
</evidence>
<name>A0A921FSS8_9BIFI</name>
<dbReference type="Pfam" id="PF00872">
    <property type="entry name" value="Transposase_mut"/>
    <property type="match status" value="1"/>
</dbReference>
<evidence type="ECO:0000313" key="8">
    <source>
        <dbReference type="Proteomes" id="UP000715651"/>
    </source>
</evidence>
<reference evidence="7" key="1">
    <citation type="journal article" date="2021" name="PeerJ">
        <title>Extensive microbial diversity within the chicken gut microbiome revealed by metagenomics and culture.</title>
        <authorList>
            <person name="Gilroy R."/>
            <person name="Ravi A."/>
            <person name="Getino M."/>
            <person name="Pursley I."/>
            <person name="Horton D.L."/>
            <person name="Alikhan N.F."/>
            <person name="Baker D."/>
            <person name="Gharbi K."/>
            <person name="Hall N."/>
            <person name="Watson M."/>
            <person name="Adriaenssens E.M."/>
            <person name="Foster-Nyarko E."/>
            <person name="Jarju S."/>
            <person name="Secka A."/>
            <person name="Antonio M."/>
            <person name="Oren A."/>
            <person name="Chaudhuri R.R."/>
            <person name="La Ragione R."/>
            <person name="Hildebrand F."/>
            <person name="Pallen M.J."/>
        </authorList>
    </citation>
    <scope>NUCLEOTIDE SEQUENCE</scope>
    <source>
        <strain evidence="7">578</strain>
    </source>
</reference>
<dbReference type="InterPro" id="IPR001207">
    <property type="entry name" value="Transposase_mutator"/>
</dbReference>
<dbReference type="GO" id="GO:0004803">
    <property type="term" value="F:transposase activity"/>
    <property type="evidence" value="ECO:0007669"/>
    <property type="project" value="InterPro"/>
</dbReference>
<feature type="compositionally biased region" description="Basic and acidic residues" evidence="6">
    <location>
        <begin position="367"/>
        <end position="379"/>
    </location>
</feature>
<comment type="function">
    <text evidence="1">Required for the transposition of the insertion element.</text>
</comment>
<evidence type="ECO:0000256" key="4">
    <source>
        <dbReference type="ARBA" id="ARBA00023125"/>
    </source>
</evidence>
<evidence type="ECO:0000256" key="1">
    <source>
        <dbReference type="ARBA" id="ARBA00002190"/>
    </source>
</evidence>
<sequence>MRTKSARARLCPTCTKPMKKNGLTATGKQRWKCTLCSHTHIRVHERHRQEAQLNEFLDWLLTGKFQWDMDNSKGRAFRKRCAWCWTIHPHIRPTGVVCHTIMVDGTYLAHGWCLLIAIDGNTGKVQAFQWCSHETQAAYEALFTQLAPPDVLISDGLHGIERACKNQWPTTHMQRCLVHVQRNTRADLTNKPQLLAGKELKKLSDYLTHIHTQEQARNWGNALNAWYTTYKQFLNERTWAKDDPSSPRARSHEWWWTHRDLRRCYYRLEKLFNQGKLFTYLDPHLQEGGIVPRTSNLLEGGINSLIKRTLLHHHGLSEEHMRRACEWRCYMKSENPNPSQLLTQILTTSPTPAQPVGPVEPVEEELYDRGVQENNHDDPTSEPGFYIRKQPH</sequence>
<evidence type="ECO:0000256" key="2">
    <source>
        <dbReference type="ARBA" id="ARBA00010961"/>
    </source>
</evidence>
<organism evidence="7 8">
    <name type="scientific">Aeriscardovia aeriphila</name>
    <dbReference type="NCBI Taxonomy" id="218139"/>
    <lineage>
        <taxon>Bacteria</taxon>
        <taxon>Bacillati</taxon>
        <taxon>Actinomycetota</taxon>
        <taxon>Actinomycetes</taxon>
        <taxon>Bifidobacteriales</taxon>
        <taxon>Bifidobacteriaceae</taxon>
        <taxon>Aeriscardovia</taxon>
    </lineage>
</organism>
<dbReference type="Proteomes" id="UP000715651">
    <property type="component" value="Unassembled WGS sequence"/>
</dbReference>
<dbReference type="GO" id="GO:0006313">
    <property type="term" value="P:DNA transposition"/>
    <property type="evidence" value="ECO:0007669"/>
    <property type="project" value="InterPro"/>
</dbReference>
<evidence type="ECO:0000256" key="3">
    <source>
        <dbReference type="ARBA" id="ARBA00022578"/>
    </source>
</evidence>
<keyword evidence="5" id="KW-0233">DNA recombination</keyword>
<dbReference type="EMBL" id="DYWK01000001">
    <property type="protein sequence ID" value="HJF17593.1"/>
    <property type="molecule type" value="Genomic_DNA"/>
</dbReference>
<accession>A0A921FSS8</accession>
<dbReference type="InterPro" id="IPR048004">
    <property type="entry name" value="IS1249_transpos"/>
</dbReference>
<reference evidence="7" key="2">
    <citation type="submission" date="2021-09" db="EMBL/GenBank/DDBJ databases">
        <authorList>
            <person name="Gilroy R."/>
        </authorList>
    </citation>
    <scope>NUCLEOTIDE SEQUENCE</scope>
    <source>
        <strain evidence="7">578</strain>
    </source>
</reference>
<dbReference type="AlphaFoldDB" id="A0A921FSS8"/>
<evidence type="ECO:0000256" key="6">
    <source>
        <dbReference type="SAM" id="MobiDB-lite"/>
    </source>
</evidence>
<comment type="similarity">
    <text evidence="2">Belongs to the transposase mutator family.</text>
</comment>
<proteinExistence type="inferred from homology"/>
<gene>
    <name evidence="7" type="ORF">K8U78_00190</name>
</gene>
<comment type="caution">
    <text evidence="7">The sequence shown here is derived from an EMBL/GenBank/DDBJ whole genome shotgun (WGS) entry which is preliminary data.</text>
</comment>
<keyword evidence="3" id="KW-0815">Transposition</keyword>
<dbReference type="GO" id="GO:0003677">
    <property type="term" value="F:DNA binding"/>
    <property type="evidence" value="ECO:0007669"/>
    <property type="project" value="UniProtKB-KW"/>
</dbReference>
<feature type="region of interest" description="Disordered" evidence="6">
    <location>
        <begin position="349"/>
        <end position="392"/>
    </location>
</feature>
<dbReference type="NCBIfam" id="NF033544">
    <property type="entry name" value="transpos_IS1249"/>
    <property type="match status" value="1"/>
</dbReference>
<evidence type="ECO:0000256" key="5">
    <source>
        <dbReference type="ARBA" id="ARBA00023172"/>
    </source>
</evidence>